<accession>A0A8X6F8G4</accession>
<dbReference type="AlphaFoldDB" id="A0A8X6F8G4"/>
<organism evidence="1 2">
    <name type="scientific">Trichonephila clavata</name>
    <name type="common">Joro spider</name>
    <name type="synonym">Nephila clavata</name>
    <dbReference type="NCBI Taxonomy" id="2740835"/>
    <lineage>
        <taxon>Eukaryota</taxon>
        <taxon>Metazoa</taxon>
        <taxon>Ecdysozoa</taxon>
        <taxon>Arthropoda</taxon>
        <taxon>Chelicerata</taxon>
        <taxon>Arachnida</taxon>
        <taxon>Araneae</taxon>
        <taxon>Araneomorphae</taxon>
        <taxon>Entelegynae</taxon>
        <taxon>Araneoidea</taxon>
        <taxon>Nephilidae</taxon>
        <taxon>Trichonephila</taxon>
    </lineage>
</organism>
<dbReference type="Proteomes" id="UP000887116">
    <property type="component" value="Unassembled WGS sequence"/>
</dbReference>
<proteinExistence type="predicted"/>
<keyword evidence="2" id="KW-1185">Reference proteome</keyword>
<protein>
    <submittedName>
        <fullName evidence="1">Uncharacterized protein</fullName>
    </submittedName>
</protein>
<comment type="caution">
    <text evidence="1">The sequence shown here is derived from an EMBL/GenBank/DDBJ whole genome shotgun (WGS) entry which is preliminary data.</text>
</comment>
<dbReference type="EMBL" id="BMAO01031157">
    <property type="protein sequence ID" value="GFQ72837.1"/>
    <property type="molecule type" value="Genomic_DNA"/>
</dbReference>
<evidence type="ECO:0000313" key="1">
    <source>
        <dbReference type="EMBL" id="GFQ72837.1"/>
    </source>
</evidence>
<sequence>MDPIESFPNEMFSLESSPSLLHSNEPFEPPLLFQLHSANEQFESPNAEVIQPLPNAKVIQLLPNVEVIQPLPNHELSTFLNSIEIHPADLNTSNEPVSVHYISPHEIISPIQTQSLSKYVTVTGNQHRNLFFLLFGSKTQSLFKNILDFQAVRYKCLKKHAF</sequence>
<dbReference type="OrthoDB" id="7474354at2759"/>
<evidence type="ECO:0000313" key="2">
    <source>
        <dbReference type="Proteomes" id="UP000887116"/>
    </source>
</evidence>
<gene>
    <name evidence="1" type="ORF">TNCT_593911</name>
</gene>
<name>A0A8X6F8G4_TRICU</name>
<reference evidence="1" key="1">
    <citation type="submission" date="2020-07" db="EMBL/GenBank/DDBJ databases">
        <title>Multicomponent nature underlies the extraordinary mechanical properties of spider dragline silk.</title>
        <authorList>
            <person name="Kono N."/>
            <person name="Nakamura H."/>
            <person name="Mori M."/>
            <person name="Yoshida Y."/>
            <person name="Ohtoshi R."/>
            <person name="Malay A.D."/>
            <person name="Moran D.A.P."/>
            <person name="Tomita M."/>
            <person name="Numata K."/>
            <person name="Arakawa K."/>
        </authorList>
    </citation>
    <scope>NUCLEOTIDE SEQUENCE</scope>
</reference>